<sequence>MPAASIHAKPDARQIVNHPLTGYAFSFPRDFYSHNNYQVEWWYFTGNLKDAAGREYGYQCSFFRVSLAGMKALQQYQDTPSEWSNEHIYFAHMTVVDLKNGKFYFYERINRSGLGLAGAAEDRLEVWNENWKLTGEGDTRKLTAKEEENGFDLQLVPEKAPVIHGTGDDKPKWEIPEKAPNYYSFTRMKTTGKVFIDGQPVEVTGTSWMDHVFAERLLAPKQAGWDWFSLKLDNGAEVMLFRIRMQDGKYDPRSGGTLVRADGTQAHLPSEKQSVGVLKTWTSPKSDVTYPAGWKIDLPERNIALKVTPDMAGQELFLLRSVSNSYWEGSVTVEGTYEGRPVRGKGYVELVGYGGNLSATFGQ</sequence>
<dbReference type="Gene3D" id="2.40.370.10">
    <property type="entry name" value="AttH-like domain"/>
    <property type="match status" value="2"/>
</dbReference>
<proteinExistence type="predicted"/>
<organism evidence="2 3">
    <name type="scientific">Nitrospina gracilis (strain 3/211)</name>
    <dbReference type="NCBI Taxonomy" id="1266370"/>
    <lineage>
        <taxon>Bacteria</taxon>
        <taxon>Pseudomonadati</taxon>
        <taxon>Nitrospinota/Tectimicrobiota group</taxon>
        <taxon>Nitrospinota</taxon>
        <taxon>Nitrospinia</taxon>
        <taxon>Nitrospinales</taxon>
        <taxon>Nitrospinaceae</taxon>
        <taxon>Nitrospina</taxon>
    </lineage>
</organism>
<protein>
    <recommendedName>
        <fullName evidence="1">AttH domain-containing protein</fullName>
    </recommendedName>
</protein>
<dbReference type="PANTHER" id="PTHR38591">
    <property type="entry name" value="HYDROLASE"/>
    <property type="match status" value="1"/>
</dbReference>
<dbReference type="EMBL" id="CAQJ01000035">
    <property type="protein sequence ID" value="CCQ90570.1"/>
    <property type="molecule type" value="Genomic_DNA"/>
</dbReference>
<dbReference type="HOGENOM" id="CLU_040626_0_0_0"/>
<dbReference type="InterPro" id="IPR023374">
    <property type="entry name" value="AttH-like_dom_sf"/>
</dbReference>
<keyword evidence="3" id="KW-1185">Reference proteome</keyword>
<evidence type="ECO:0000259" key="1">
    <source>
        <dbReference type="Pfam" id="PF07143"/>
    </source>
</evidence>
<evidence type="ECO:0000313" key="3">
    <source>
        <dbReference type="Proteomes" id="UP000011704"/>
    </source>
</evidence>
<dbReference type="RefSeq" id="WP_005008229.1">
    <property type="nucleotide sequence ID" value="NZ_HG422173.1"/>
</dbReference>
<gene>
    <name evidence="2" type="ORF">NITGR_310058</name>
</gene>
<dbReference type="Pfam" id="PF07143">
    <property type="entry name" value="CrtC"/>
    <property type="match status" value="1"/>
</dbReference>
<reference evidence="2 3" key="1">
    <citation type="journal article" date="2013" name="Front. Microbiol.">
        <title>The genome of Nitrospina gracilis illuminates the metabolism and evolution of the major marine nitrite oxidizer.</title>
        <authorList>
            <person name="Luecker S."/>
            <person name="Nowka B."/>
            <person name="Rattei T."/>
            <person name="Spieck E."/>
            <person name="and Daims H."/>
        </authorList>
    </citation>
    <scope>NUCLEOTIDE SEQUENCE [LARGE SCALE GENOMIC DNA]</scope>
    <source>
        <strain evidence="2 3">3/211</strain>
    </source>
</reference>
<dbReference type="InParanoid" id="M1YYK8"/>
<dbReference type="SUPFAM" id="SSF159245">
    <property type="entry name" value="AttH-like"/>
    <property type="match status" value="1"/>
</dbReference>
<dbReference type="STRING" id="1266370.NITGR_310058"/>
<dbReference type="Proteomes" id="UP000011704">
    <property type="component" value="Unassembled WGS sequence"/>
</dbReference>
<dbReference type="Pfam" id="PF17186">
    <property type="entry name" value="Lipocalin_9"/>
    <property type="match status" value="1"/>
</dbReference>
<feature type="domain" description="AttH" evidence="1">
    <location>
        <begin position="39"/>
        <end position="213"/>
    </location>
</feature>
<name>M1YYK8_NITG3</name>
<dbReference type="InterPro" id="IPR010791">
    <property type="entry name" value="AttH_dom"/>
</dbReference>
<dbReference type="AlphaFoldDB" id="M1YYK8"/>
<comment type="caution">
    <text evidence="2">The sequence shown here is derived from an EMBL/GenBank/DDBJ whole genome shotgun (WGS) entry which is preliminary data.</text>
</comment>
<evidence type="ECO:0000313" key="2">
    <source>
        <dbReference type="EMBL" id="CCQ90570.1"/>
    </source>
</evidence>
<accession>M1YYK8</accession>
<dbReference type="PANTHER" id="PTHR38591:SF1">
    <property type="entry name" value="BLL1000 PROTEIN"/>
    <property type="match status" value="1"/>
</dbReference>